<sequence>MSRRRYGGAQFIFFLGESMKHWVISTVSISAVALTGATAFVLSGSYNMGADAPHWPLTYKILQTLRMRSVEAHAKDLALPDLNDSKLILKGAGQYAAMCVTCHLAPGVKDSELAPGLYPQPPELAKMQLDPRSTFWIVKHGLKMSAMPAWGKTHDDDTIWSMVAFVNKLPNMSPQEYKDMVAKAPPDEEMEGMKDMPGMKSMHGPAEDAKNDASSLRGPEASHHAHGAN</sequence>
<accession>A0ACB5QTD8</accession>
<name>A0ACB5QTD8_9BURK</name>
<evidence type="ECO:0000313" key="2">
    <source>
        <dbReference type="Proteomes" id="UP001055013"/>
    </source>
</evidence>
<dbReference type="EMBL" id="BPUR01000008">
    <property type="protein sequence ID" value="GJH18085.1"/>
    <property type="molecule type" value="Genomic_DNA"/>
</dbReference>
<keyword evidence="2" id="KW-1185">Reference proteome</keyword>
<protein>
    <submittedName>
        <fullName evidence="1">Cytochrome c</fullName>
    </submittedName>
</protein>
<organism evidence="1 2">
    <name type="scientific">Caballeronia novacaledonica</name>
    <dbReference type="NCBI Taxonomy" id="1544861"/>
    <lineage>
        <taxon>Bacteria</taxon>
        <taxon>Pseudomonadati</taxon>
        <taxon>Pseudomonadota</taxon>
        <taxon>Betaproteobacteria</taxon>
        <taxon>Burkholderiales</taxon>
        <taxon>Burkholderiaceae</taxon>
        <taxon>Caballeronia</taxon>
    </lineage>
</organism>
<proteinExistence type="predicted"/>
<comment type="caution">
    <text evidence="1">The sequence shown here is derived from an EMBL/GenBank/DDBJ whole genome shotgun (WGS) entry which is preliminary data.</text>
</comment>
<gene>
    <name evidence="1" type="ORF">CBA19CS22_16105</name>
</gene>
<reference evidence="1" key="1">
    <citation type="submission" date="2021-09" db="EMBL/GenBank/DDBJ databases">
        <title>Isolation and characterization of 3-chlorobenzoate degrading bacteria from soils in Shizuoka.</title>
        <authorList>
            <person name="Ifat A."/>
            <person name="Ogawa N."/>
            <person name="Kimbara K."/>
            <person name="Moriuchi R."/>
            <person name="Dohra H."/>
            <person name="Shintani M."/>
        </authorList>
    </citation>
    <scope>NUCLEOTIDE SEQUENCE</scope>
    <source>
        <strain evidence="1">19CS2-2</strain>
    </source>
</reference>
<dbReference type="Proteomes" id="UP001055013">
    <property type="component" value="Unassembled WGS sequence"/>
</dbReference>
<evidence type="ECO:0000313" key="1">
    <source>
        <dbReference type="EMBL" id="GJH18085.1"/>
    </source>
</evidence>